<dbReference type="AlphaFoldDB" id="A0A7S2S0V1"/>
<dbReference type="PANTHER" id="PTHR10582">
    <property type="entry name" value="TRANSIENT RECEPTOR POTENTIAL ION CHANNEL PROTEIN"/>
    <property type="match status" value="1"/>
</dbReference>
<dbReference type="InterPro" id="IPR005821">
    <property type="entry name" value="Ion_trans_dom"/>
</dbReference>
<keyword evidence="4" id="KW-0109">Calcium transport</keyword>
<gene>
    <name evidence="15" type="ORF">QSP1433_LOCUS9079</name>
</gene>
<dbReference type="SMART" id="SM00248">
    <property type="entry name" value="ANK"/>
    <property type="match status" value="5"/>
</dbReference>
<keyword evidence="6" id="KW-0677">Repeat</keyword>
<evidence type="ECO:0000256" key="9">
    <source>
        <dbReference type="ARBA" id="ARBA00023065"/>
    </source>
</evidence>
<keyword evidence="10 13" id="KW-0472">Membrane</keyword>
<dbReference type="EMBL" id="HBHK01014421">
    <property type="protein sequence ID" value="CAD9686193.1"/>
    <property type="molecule type" value="Transcribed_RNA"/>
</dbReference>
<evidence type="ECO:0000256" key="12">
    <source>
        <dbReference type="PROSITE-ProRule" id="PRU00023"/>
    </source>
</evidence>
<dbReference type="PROSITE" id="PS50088">
    <property type="entry name" value="ANK_REPEAT"/>
    <property type="match status" value="1"/>
</dbReference>
<dbReference type="GO" id="GO:0005886">
    <property type="term" value="C:plasma membrane"/>
    <property type="evidence" value="ECO:0007669"/>
    <property type="project" value="UniProtKB-SubCell"/>
</dbReference>
<evidence type="ECO:0000256" key="6">
    <source>
        <dbReference type="ARBA" id="ARBA00022737"/>
    </source>
</evidence>
<evidence type="ECO:0000259" key="14">
    <source>
        <dbReference type="Pfam" id="PF00520"/>
    </source>
</evidence>
<evidence type="ECO:0000256" key="5">
    <source>
        <dbReference type="ARBA" id="ARBA00022692"/>
    </source>
</evidence>
<evidence type="ECO:0000313" key="15">
    <source>
        <dbReference type="EMBL" id="CAD9686193.1"/>
    </source>
</evidence>
<keyword evidence="12" id="KW-0040">ANK repeat</keyword>
<dbReference type="PROSITE" id="PS50297">
    <property type="entry name" value="ANK_REP_REGION"/>
    <property type="match status" value="1"/>
</dbReference>
<protein>
    <recommendedName>
        <fullName evidence="14">Ion transport domain-containing protein</fullName>
    </recommendedName>
</protein>
<dbReference type="InterPro" id="IPR002110">
    <property type="entry name" value="Ankyrin_rpt"/>
</dbReference>
<keyword evidence="11" id="KW-0407">Ion channel</keyword>
<evidence type="ECO:0000256" key="11">
    <source>
        <dbReference type="ARBA" id="ARBA00023303"/>
    </source>
</evidence>
<feature type="transmembrane region" description="Helical" evidence="13">
    <location>
        <begin position="597"/>
        <end position="617"/>
    </location>
</feature>
<feature type="transmembrane region" description="Helical" evidence="13">
    <location>
        <begin position="548"/>
        <end position="567"/>
    </location>
</feature>
<proteinExistence type="predicted"/>
<keyword evidence="8 13" id="KW-1133">Transmembrane helix</keyword>
<dbReference type="Pfam" id="PF00023">
    <property type="entry name" value="Ank"/>
    <property type="match status" value="1"/>
</dbReference>
<dbReference type="Gene3D" id="1.25.40.20">
    <property type="entry name" value="Ankyrin repeat-containing domain"/>
    <property type="match status" value="1"/>
</dbReference>
<dbReference type="InterPro" id="IPR036770">
    <property type="entry name" value="Ankyrin_rpt-contain_sf"/>
</dbReference>
<feature type="transmembrane region" description="Helical" evidence="13">
    <location>
        <begin position="629"/>
        <end position="647"/>
    </location>
</feature>
<evidence type="ECO:0000256" key="3">
    <source>
        <dbReference type="ARBA" id="ARBA00022475"/>
    </source>
</evidence>
<dbReference type="GO" id="GO:0098703">
    <property type="term" value="P:calcium ion import across plasma membrane"/>
    <property type="evidence" value="ECO:0007669"/>
    <property type="project" value="TreeGrafter"/>
</dbReference>
<sequence>MMDDKRDTGLIYGKRDSGIEDVDRDDLFFELIDAVLGSKVVLVKMLLKFMSPKEVAQLDPRLGSVSYGRSPLHVCRDVQICDMVLSHGPLYVDLLALYDSTPLITSVCYPQVVQFFIDHGANVNHASKRGTTALHQAVLENVLETVQILVASGADVNSPDNEGNTPLHCVGDINIARYLVEHGAVSDKVNQHGNIPLEEAVRHGRCMQVANYLLGVSYQANGTKTQQLLNVLTEHVLGVSGVCKAKDEEAGTIVHVREMSKGSFEEEKAIYETNEGYGAKEKWQNVKSRVLKGKMKLLRLRKKNSTQQEDSEVRNLKRAGFVKRLTSLSKEDQKAQLHFEMSFFELMVKERPEVALKILDKQRIFLNRRHGCRAFAYCLDLIGSPLRASAALKDMVRYERYNLLSHPCVRWYINLKYTVYIKYVLVYEFVMNLLLTVLVAFTYSTQPGHLKIWWDALFGGQVFRNASSVNIGHSFLMVCELCMLYLNFRYIFIYLITWKMAVKPIKGWKNKAYYLIGVGESFHNDVFLLPHIGLYVRCLLQHAYPESRHVNSVAAIISAGVFFMLWYRSITYTSGLVESFGVTIATVRKMAIDTCHYFFVLLLFIFGFSAIMTTMYVDSDIVEFNSMGHSVVTLFFFVFNLDLNGVIDDKFSVRKYSAFLFLGLYMVIVGMILINLIIAVMTNSYEDIKQKAKEQHILTRALIVIKLEEATSLVMQFQEYYISKTYGNTLDWYKWEQENSVGKKIMVKEYPGGKVSIDIKKSWLQFFLTERCSSWFFCVVKFYERISATFSPDGFSWLKLGMKPGKKVKPEDMRKACEEIGIYSKEDHNDYNSIADPQHDTENLVINKEDFTHIGYFVVSERYQDISTAESAMESAAKSMVQKMDKIIEMQQDLTKRVTNIESTVQQRGGVH</sequence>
<feature type="transmembrane region" description="Helical" evidence="13">
    <location>
        <begin position="420"/>
        <end position="443"/>
    </location>
</feature>
<feature type="repeat" description="ANK" evidence="12">
    <location>
        <begin position="129"/>
        <end position="161"/>
    </location>
</feature>
<dbReference type="Gene3D" id="1.10.287.70">
    <property type="match status" value="1"/>
</dbReference>
<dbReference type="InterPro" id="IPR024862">
    <property type="entry name" value="TRPV"/>
</dbReference>
<evidence type="ECO:0000256" key="13">
    <source>
        <dbReference type="SAM" id="Phobius"/>
    </source>
</evidence>
<evidence type="ECO:0000256" key="8">
    <source>
        <dbReference type="ARBA" id="ARBA00022989"/>
    </source>
</evidence>
<feature type="transmembrane region" description="Helical" evidence="13">
    <location>
        <begin position="471"/>
        <end position="492"/>
    </location>
</feature>
<keyword evidence="5 13" id="KW-0812">Transmembrane</keyword>
<dbReference type="GO" id="GO:0005216">
    <property type="term" value="F:monoatomic ion channel activity"/>
    <property type="evidence" value="ECO:0007669"/>
    <property type="project" value="InterPro"/>
</dbReference>
<keyword evidence="2" id="KW-0813">Transport</keyword>
<keyword evidence="9" id="KW-0406">Ion transport</keyword>
<dbReference type="SUPFAM" id="SSF48403">
    <property type="entry name" value="Ankyrin repeat"/>
    <property type="match status" value="1"/>
</dbReference>
<evidence type="ECO:0000256" key="2">
    <source>
        <dbReference type="ARBA" id="ARBA00022448"/>
    </source>
</evidence>
<accession>A0A7S2S0V1</accession>
<keyword evidence="7" id="KW-0106">Calcium</keyword>
<dbReference type="Pfam" id="PF00520">
    <property type="entry name" value="Ion_trans"/>
    <property type="match status" value="1"/>
</dbReference>
<feature type="transmembrane region" description="Helical" evidence="13">
    <location>
        <begin position="659"/>
        <end position="681"/>
    </location>
</feature>
<feature type="transmembrane region" description="Helical" evidence="13">
    <location>
        <begin position="513"/>
        <end position="536"/>
    </location>
</feature>
<evidence type="ECO:0000256" key="1">
    <source>
        <dbReference type="ARBA" id="ARBA00004651"/>
    </source>
</evidence>
<keyword evidence="3" id="KW-1003">Cell membrane</keyword>
<comment type="subcellular location">
    <subcellularLocation>
        <location evidence="1">Cell membrane</location>
        <topology evidence="1">Multi-pass membrane protein</topology>
    </subcellularLocation>
</comment>
<feature type="domain" description="Ion transport" evidence="14">
    <location>
        <begin position="483"/>
        <end position="692"/>
    </location>
</feature>
<dbReference type="Pfam" id="PF12796">
    <property type="entry name" value="Ank_2"/>
    <property type="match status" value="1"/>
</dbReference>
<evidence type="ECO:0000256" key="7">
    <source>
        <dbReference type="ARBA" id="ARBA00022837"/>
    </source>
</evidence>
<evidence type="ECO:0000256" key="10">
    <source>
        <dbReference type="ARBA" id="ARBA00023136"/>
    </source>
</evidence>
<evidence type="ECO:0000256" key="4">
    <source>
        <dbReference type="ARBA" id="ARBA00022568"/>
    </source>
</evidence>
<reference evidence="15" key="1">
    <citation type="submission" date="2021-01" db="EMBL/GenBank/DDBJ databases">
        <authorList>
            <person name="Corre E."/>
            <person name="Pelletier E."/>
            <person name="Niang G."/>
            <person name="Scheremetjew M."/>
            <person name="Finn R."/>
            <person name="Kale V."/>
            <person name="Holt S."/>
            <person name="Cochrane G."/>
            <person name="Meng A."/>
            <person name="Brown T."/>
            <person name="Cohen L."/>
        </authorList>
    </citation>
    <scope>NUCLEOTIDE SEQUENCE</scope>
    <source>
        <strain evidence="15">NY070348D</strain>
    </source>
</reference>
<organism evidence="15">
    <name type="scientific">Mucochytrium quahogii</name>
    <dbReference type="NCBI Taxonomy" id="96639"/>
    <lineage>
        <taxon>Eukaryota</taxon>
        <taxon>Sar</taxon>
        <taxon>Stramenopiles</taxon>
        <taxon>Bigyra</taxon>
        <taxon>Labyrinthulomycetes</taxon>
        <taxon>Thraustochytrida</taxon>
        <taxon>Thraustochytriidae</taxon>
        <taxon>Mucochytrium</taxon>
    </lineage>
</organism>
<dbReference type="PANTHER" id="PTHR10582:SF2">
    <property type="entry name" value="INACTIVE"/>
    <property type="match status" value="1"/>
</dbReference>
<name>A0A7S2S0V1_9STRA</name>